<dbReference type="Proteomes" id="UP000430120">
    <property type="component" value="Unassembled WGS sequence"/>
</dbReference>
<dbReference type="RefSeq" id="WP_151122556.1">
    <property type="nucleotide sequence ID" value="NZ_CP088081.1"/>
</dbReference>
<feature type="transmembrane region" description="Helical" evidence="1">
    <location>
        <begin position="21"/>
        <end position="39"/>
    </location>
</feature>
<gene>
    <name evidence="2" type="ORF">F7Q92_03595</name>
</gene>
<dbReference type="EMBL" id="VZPB01000005">
    <property type="protein sequence ID" value="KAB0584605.1"/>
    <property type="molecule type" value="Genomic_DNA"/>
</dbReference>
<comment type="caution">
    <text evidence="2">The sequence shown here is derived from an EMBL/GenBank/DDBJ whole genome shotgun (WGS) entry which is preliminary data.</text>
</comment>
<evidence type="ECO:0000256" key="1">
    <source>
        <dbReference type="SAM" id="Phobius"/>
    </source>
</evidence>
<keyword evidence="1" id="KW-0472">Membrane</keyword>
<reference evidence="2 3" key="1">
    <citation type="submission" date="2019-09" db="EMBL/GenBank/DDBJ databases">
        <title>Draft genome sequences of 48 bacterial type strains from the CCUG.</title>
        <authorList>
            <person name="Tunovic T."/>
            <person name="Pineiro-Iglesias B."/>
            <person name="Unosson C."/>
            <person name="Inganas E."/>
            <person name="Ohlen M."/>
            <person name="Cardew S."/>
            <person name="Jensie-Markopoulos S."/>
            <person name="Salva-Serra F."/>
            <person name="Jaen-Luchoro D."/>
            <person name="Karlsson R."/>
            <person name="Svensson-Stadler L."/>
            <person name="Chun J."/>
            <person name="Moore E."/>
        </authorList>
    </citation>
    <scope>NUCLEOTIDE SEQUENCE [LARGE SCALE GENOMIC DNA]</scope>
    <source>
        <strain evidence="2 3">CCUG 30977</strain>
    </source>
</reference>
<name>A0A643FGW3_IDEDE</name>
<sequence>MSRDIRASGRRAQRGQAMTEYVLVALVLVLALFTTDTLFDGKTGAQYLADLIRAFFRSLTYFLSLP</sequence>
<dbReference type="AlphaFoldDB" id="A0A643FGW3"/>
<protein>
    <submittedName>
        <fullName evidence="2">Uncharacterized protein</fullName>
    </submittedName>
</protein>
<organism evidence="2 3">
    <name type="scientific">Ideonella dechloratans</name>
    <dbReference type="NCBI Taxonomy" id="36863"/>
    <lineage>
        <taxon>Bacteria</taxon>
        <taxon>Pseudomonadati</taxon>
        <taxon>Pseudomonadota</taxon>
        <taxon>Betaproteobacteria</taxon>
        <taxon>Burkholderiales</taxon>
        <taxon>Sphaerotilaceae</taxon>
        <taxon>Ideonella</taxon>
    </lineage>
</organism>
<keyword evidence="1" id="KW-0812">Transmembrane</keyword>
<keyword evidence="3" id="KW-1185">Reference proteome</keyword>
<keyword evidence="1" id="KW-1133">Transmembrane helix</keyword>
<accession>A0A643FGW3</accession>
<evidence type="ECO:0000313" key="2">
    <source>
        <dbReference type="EMBL" id="KAB0584605.1"/>
    </source>
</evidence>
<evidence type="ECO:0000313" key="3">
    <source>
        <dbReference type="Proteomes" id="UP000430120"/>
    </source>
</evidence>
<proteinExistence type="predicted"/>